<feature type="region of interest" description="Disordered" evidence="7">
    <location>
        <begin position="15"/>
        <end position="75"/>
    </location>
</feature>
<evidence type="ECO:0000313" key="11">
    <source>
        <dbReference type="Proteomes" id="UP000016923"/>
    </source>
</evidence>
<evidence type="ECO:0000256" key="7">
    <source>
        <dbReference type="SAM" id="MobiDB-lite"/>
    </source>
</evidence>
<keyword evidence="3" id="KW-0235">DNA replication</keyword>
<keyword evidence="11" id="KW-1185">Reference proteome</keyword>
<dbReference type="GO" id="GO:0003688">
    <property type="term" value="F:DNA replication origin binding"/>
    <property type="evidence" value="ECO:0007669"/>
    <property type="project" value="TreeGrafter"/>
</dbReference>
<dbReference type="GO" id="GO:0005656">
    <property type="term" value="C:nuclear pre-replicative complex"/>
    <property type="evidence" value="ECO:0007669"/>
    <property type="project" value="TreeGrafter"/>
</dbReference>
<evidence type="ECO:0000256" key="4">
    <source>
        <dbReference type="ARBA" id="ARBA00023125"/>
    </source>
</evidence>
<dbReference type="STRING" id="1262450.S3BWD1"/>
<dbReference type="HOGENOM" id="CLU_015257_1_0_1"/>
<dbReference type="GO" id="GO:0006270">
    <property type="term" value="P:DNA replication initiation"/>
    <property type="evidence" value="ECO:0007669"/>
    <property type="project" value="TreeGrafter"/>
</dbReference>
<dbReference type="PANTHER" id="PTHR12748:SF0">
    <property type="entry name" value="ORIGIN RECOGNITION COMPLEX SUBUNIT 3"/>
    <property type="match status" value="1"/>
</dbReference>
<feature type="domain" description="Origin recognition complex subunit 3 winged helix C-terminal" evidence="9">
    <location>
        <begin position="726"/>
        <end position="848"/>
    </location>
</feature>
<protein>
    <submittedName>
        <fullName evidence="10">Origin recognition complex subunit</fullName>
    </submittedName>
</protein>
<proteinExistence type="inferred from homology"/>
<dbReference type="AlphaFoldDB" id="S3BWD1"/>
<gene>
    <name evidence="10" type="ORF">F503_02308</name>
</gene>
<organism evidence="10 11">
    <name type="scientific">Ophiostoma piceae (strain UAMH 11346)</name>
    <name type="common">Sap stain fungus</name>
    <dbReference type="NCBI Taxonomy" id="1262450"/>
    <lineage>
        <taxon>Eukaryota</taxon>
        <taxon>Fungi</taxon>
        <taxon>Dikarya</taxon>
        <taxon>Ascomycota</taxon>
        <taxon>Pezizomycotina</taxon>
        <taxon>Sordariomycetes</taxon>
        <taxon>Sordariomycetidae</taxon>
        <taxon>Ophiostomatales</taxon>
        <taxon>Ophiostomataceae</taxon>
        <taxon>Ophiostoma</taxon>
    </lineage>
</organism>
<evidence type="ECO:0000256" key="5">
    <source>
        <dbReference type="ARBA" id="ARBA00023242"/>
    </source>
</evidence>
<evidence type="ECO:0000256" key="2">
    <source>
        <dbReference type="ARBA" id="ARBA00010977"/>
    </source>
</evidence>
<comment type="subcellular location">
    <subcellularLocation>
        <location evidence="1">Nucleus</location>
    </subcellularLocation>
</comment>
<dbReference type="OrthoDB" id="10265211at2759"/>
<keyword evidence="6" id="KW-0175">Coiled coil</keyword>
<dbReference type="PANTHER" id="PTHR12748">
    <property type="entry name" value="ORIGIN RECOGNITION COMPLEX SUBUNIT 3"/>
    <property type="match status" value="1"/>
</dbReference>
<dbReference type="GO" id="GO:0031261">
    <property type="term" value="C:DNA replication preinitiation complex"/>
    <property type="evidence" value="ECO:0007669"/>
    <property type="project" value="TreeGrafter"/>
</dbReference>
<evidence type="ECO:0000259" key="8">
    <source>
        <dbReference type="Pfam" id="PF07034"/>
    </source>
</evidence>
<keyword evidence="4" id="KW-0238">DNA-binding</keyword>
<feature type="coiled-coil region" evidence="6">
    <location>
        <begin position="594"/>
        <end position="621"/>
    </location>
</feature>
<dbReference type="Proteomes" id="UP000016923">
    <property type="component" value="Unassembled WGS sequence"/>
</dbReference>
<evidence type="ECO:0000256" key="6">
    <source>
        <dbReference type="SAM" id="Coils"/>
    </source>
</evidence>
<evidence type="ECO:0000259" key="9">
    <source>
        <dbReference type="Pfam" id="PF18137"/>
    </source>
</evidence>
<evidence type="ECO:0000256" key="1">
    <source>
        <dbReference type="ARBA" id="ARBA00004123"/>
    </source>
</evidence>
<dbReference type="GO" id="GO:0005664">
    <property type="term" value="C:nuclear origin of replication recognition complex"/>
    <property type="evidence" value="ECO:0007669"/>
    <property type="project" value="InterPro"/>
</dbReference>
<accession>S3BWD1</accession>
<evidence type="ECO:0000256" key="3">
    <source>
        <dbReference type="ARBA" id="ARBA00022705"/>
    </source>
</evidence>
<evidence type="ECO:0000313" key="10">
    <source>
        <dbReference type="EMBL" id="EPE05569.1"/>
    </source>
</evidence>
<dbReference type="InterPro" id="IPR020795">
    <property type="entry name" value="ORC3"/>
</dbReference>
<dbReference type="VEuPathDB" id="FungiDB:F503_02308"/>
<dbReference type="eggNOG" id="KOG2538">
    <property type="taxonomic scope" value="Eukaryota"/>
</dbReference>
<dbReference type="CDD" id="cd20704">
    <property type="entry name" value="Orc3"/>
    <property type="match status" value="2"/>
</dbReference>
<dbReference type="OMA" id="YCLMEHY"/>
<feature type="domain" description="Origin recognition complex subunit 3 N-terminal" evidence="8">
    <location>
        <begin position="84"/>
        <end position="397"/>
    </location>
</feature>
<reference evidence="10 11" key="1">
    <citation type="journal article" date="2013" name="BMC Genomics">
        <title>The genome and transcriptome of the pine saprophyte Ophiostoma piceae, and a comparison with the bark beetle-associated pine pathogen Grosmannia clavigera.</title>
        <authorList>
            <person name="Haridas S."/>
            <person name="Wang Y."/>
            <person name="Lim L."/>
            <person name="Massoumi Alamouti S."/>
            <person name="Jackman S."/>
            <person name="Docking R."/>
            <person name="Robertson G."/>
            <person name="Birol I."/>
            <person name="Bohlmann J."/>
            <person name="Breuil C."/>
        </authorList>
    </citation>
    <scope>NUCLEOTIDE SEQUENCE [LARGE SCALE GENOMIC DNA]</scope>
    <source>
        <strain evidence="10 11">UAMH 11346</strain>
    </source>
</reference>
<dbReference type="InterPro" id="IPR045667">
    <property type="entry name" value="ORC3_N"/>
</dbReference>
<dbReference type="EMBL" id="KE148156">
    <property type="protein sequence ID" value="EPE05569.1"/>
    <property type="molecule type" value="Genomic_DNA"/>
</dbReference>
<sequence>MAPDETETTIVHQVAYIFDPSDDEDDAATEAATSPSRRRKHQGAGGDGDSKRRKKTTPKKSTAVTSTTSQEDTHNSLLADDNALAAFPPLLQGRESPEAVARRSQLYSALWSQLDTRIQSVLQRSNDVTLSALLDFVNSSYSSSTLSITTTTKLPAAFVVLGPAATTDMLLFRQLATSLTDSERELNDRLQERACIRRMVRLRANETPNLRAALKTIVQEATTVTSSLDDDVVANDGRKYLAYDLEAVASAIPSFSPSDSSPSSSSRIVVAFEDCEAFDGALLADLISFLHSWLDRIPFVLLFGVATSIDLFQGRLPKQAAHRLAAAQFDVAPSSAVLDKLLRRAVAAADVPLRLGPALVRSLAERQDEQVTGVSVYVNSLKYAYMCYFYANPLSVFLQDSHDDSDNEHAAQEFLDNPDYLAAIRQLPSFRRHVEALVAAGDVDTARGLLGADDNAAGQSVLGQAVADQLLYQRQWTRRLARALHIASASTVFADQSFTELYIAIMEDSTGKRRQNRQKQQRNEFTFDEDPSLAATMTSAIRRMSSAELIALARRLADAALSGDEELSLPPIDSEIESYTDLYEARWAALGSILLDVANKVEELQQKLEDLYSDARYAKRRAAAVGANGGVPQLRSKYTAAQSKAVRTTVVAQKVQLSRDSAALTDEDQAFTEHVDTVVAAVASVFDVNVDVDAADASQLWLQEIWLYDARTPYRDVFIPRPGLVVERALARPHDYLACDCCGQGEGGGNGSEIRPTLPPTAILYQLYQDAGPLINVADLWEAFLGVVGDKKEDQGEEVNMDDDDEAAADDKERRHLVKFYQGLSEMKTLGYIKPTRRKVDHVAKIKWL</sequence>
<dbReference type="Pfam" id="PF07034">
    <property type="entry name" value="ORC3_N"/>
    <property type="match status" value="1"/>
</dbReference>
<dbReference type="Pfam" id="PF18137">
    <property type="entry name" value="WHD_ORC"/>
    <property type="match status" value="1"/>
</dbReference>
<comment type="similarity">
    <text evidence="2">Belongs to the ORC3 family.</text>
</comment>
<keyword evidence="5" id="KW-0539">Nucleus</keyword>
<name>S3BWD1_OPHP1</name>
<dbReference type="InterPro" id="IPR040855">
    <property type="entry name" value="ORC_WH_C"/>
</dbReference>